<name>A0AAW2Y9T8_9LAMI</name>
<gene>
    <name evidence="2" type="ORF">Slati_0147800</name>
</gene>
<protein>
    <submittedName>
        <fullName evidence="2">Uncharacterized protein</fullName>
    </submittedName>
</protein>
<accession>A0AAW2Y9T8</accession>
<evidence type="ECO:0000256" key="1">
    <source>
        <dbReference type="SAM" id="MobiDB-lite"/>
    </source>
</evidence>
<comment type="caution">
    <text evidence="2">The sequence shown here is derived from an EMBL/GenBank/DDBJ whole genome shotgun (WGS) entry which is preliminary data.</text>
</comment>
<reference evidence="2" key="1">
    <citation type="submission" date="2020-06" db="EMBL/GenBank/DDBJ databases">
        <authorList>
            <person name="Li T."/>
            <person name="Hu X."/>
            <person name="Zhang T."/>
            <person name="Song X."/>
            <person name="Zhang H."/>
            <person name="Dai N."/>
            <person name="Sheng W."/>
            <person name="Hou X."/>
            <person name="Wei L."/>
        </authorList>
    </citation>
    <scope>NUCLEOTIDE SEQUENCE</scope>
    <source>
        <strain evidence="2">KEN1</strain>
        <tissue evidence="2">Leaf</tissue>
    </source>
</reference>
<organism evidence="2">
    <name type="scientific">Sesamum latifolium</name>
    <dbReference type="NCBI Taxonomy" id="2727402"/>
    <lineage>
        <taxon>Eukaryota</taxon>
        <taxon>Viridiplantae</taxon>
        <taxon>Streptophyta</taxon>
        <taxon>Embryophyta</taxon>
        <taxon>Tracheophyta</taxon>
        <taxon>Spermatophyta</taxon>
        <taxon>Magnoliopsida</taxon>
        <taxon>eudicotyledons</taxon>
        <taxon>Gunneridae</taxon>
        <taxon>Pentapetalae</taxon>
        <taxon>asterids</taxon>
        <taxon>lamiids</taxon>
        <taxon>Lamiales</taxon>
        <taxon>Pedaliaceae</taxon>
        <taxon>Sesamum</taxon>
    </lineage>
</organism>
<dbReference type="AlphaFoldDB" id="A0AAW2Y9T8"/>
<reference evidence="2" key="2">
    <citation type="journal article" date="2024" name="Plant">
        <title>Genomic evolution and insights into agronomic trait innovations of Sesamum species.</title>
        <authorList>
            <person name="Miao H."/>
            <person name="Wang L."/>
            <person name="Qu L."/>
            <person name="Liu H."/>
            <person name="Sun Y."/>
            <person name="Le M."/>
            <person name="Wang Q."/>
            <person name="Wei S."/>
            <person name="Zheng Y."/>
            <person name="Lin W."/>
            <person name="Duan Y."/>
            <person name="Cao H."/>
            <person name="Xiong S."/>
            <person name="Wang X."/>
            <person name="Wei L."/>
            <person name="Li C."/>
            <person name="Ma Q."/>
            <person name="Ju M."/>
            <person name="Zhao R."/>
            <person name="Li G."/>
            <person name="Mu C."/>
            <person name="Tian Q."/>
            <person name="Mei H."/>
            <person name="Zhang T."/>
            <person name="Gao T."/>
            <person name="Zhang H."/>
        </authorList>
    </citation>
    <scope>NUCLEOTIDE SEQUENCE</scope>
    <source>
        <strain evidence="2">KEN1</strain>
    </source>
</reference>
<feature type="compositionally biased region" description="Basic residues" evidence="1">
    <location>
        <begin position="95"/>
        <end position="104"/>
    </location>
</feature>
<feature type="region of interest" description="Disordered" evidence="1">
    <location>
        <begin position="15"/>
        <end position="53"/>
    </location>
</feature>
<proteinExistence type="predicted"/>
<feature type="region of interest" description="Disordered" evidence="1">
    <location>
        <begin position="85"/>
        <end position="104"/>
    </location>
</feature>
<feature type="compositionally biased region" description="Basic and acidic residues" evidence="1">
    <location>
        <begin position="29"/>
        <end position="40"/>
    </location>
</feature>
<sequence>MKRYDKKGINIIGDLPYLKNENLNPPPKPMREQEKGRRGEGGLPPLAPQPPLIRLTPEAFKKMIEDASTRIAERAICHFMTNKKREHSPPILLARPRHALHPRG</sequence>
<dbReference type="EMBL" id="JACGWN010000001">
    <property type="protein sequence ID" value="KAL0462602.1"/>
    <property type="molecule type" value="Genomic_DNA"/>
</dbReference>
<evidence type="ECO:0000313" key="2">
    <source>
        <dbReference type="EMBL" id="KAL0462602.1"/>
    </source>
</evidence>